<dbReference type="AlphaFoldDB" id="A0A182J591"/>
<organism evidence="1">
    <name type="scientific">Anopheles atroparvus</name>
    <name type="common">European mosquito</name>
    <dbReference type="NCBI Taxonomy" id="41427"/>
    <lineage>
        <taxon>Eukaryota</taxon>
        <taxon>Metazoa</taxon>
        <taxon>Ecdysozoa</taxon>
        <taxon>Arthropoda</taxon>
        <taxon>Hexapoda</taxon>
        <taxon>Insecta</taxon>
        <taxon>Pterygota</taxon>
        <taxon>Neoptera</taxon>
        <taxon>Endopterygota</taxon>
        <taxon>Diptera</taxon>
        <taxon>Nematocera</taxon>
        <taxon>Culicoidea</taxon>
        <taxon>Culicidae</taxon>
        <taxon>Anophelinae</taxon>
        <taxon>Anopheles</taxon>
    </lineage>
</organism>
<dbReference type="EnsemblMetazoa" id="AATE011625-RA">
    <property type="protein sequence ID" value="AATE011625-PA.1"/>
    <property type="gene ID" value="AATE011625"/>
</dbReference>
<protein>
    <submittedName>
        <fullName evidence="1">Uncharacterized protein</fullName>
    </submittedName>
</protein>
<sequence>MSHMVVVVGGGGFGASARIMHRAGVRLWQAGVAKANETHNMADYGGYWCAEVGSASTGCGSEGVSGVFALARCFEVLRDRLSVAMFSGRLARPGILLGDFSGDAGDASALGRSCQMGTSAAQEDHFIEEEDGIVRPICCWGGLDRPLHSCVPSLPPPAPFGIWKVTLSGEGPGGCDGVPGGPILCGCGIIGLPEPPPPLPATEGGRDGMDFSRSPSWPPAGGIVKLRGGPRAGLGLLRADGPPSIGSFPITTSSSSSIEGFNERKSCYCQSAALDHFGVVDHRHHHHQRHAKTKAFKANLRLRDISGIKYLSKTPQKSASPFEGIDKVAVSVGMATTDISIIVISSYDDDDEDEDRVGASLWPAFSFLGMESLSVEI</sequence>
<proteinExistence type="predicted"/>
<accession>A0A182J591</accession>
<reference evidence="1" key="1">
    <citation type="submission" date="2022-08" db="UniProtKB">
        <authorList>
            <consortium name="EnsemblMetazoa"/>
        </authorList>
    </citation>
    <scope>IDENTIFICATION</scope>
    <source>
        <strain evidence="1">EBRO</strain>
    </source>
</reference>
<dbReference type="VEuPathDB" id="VectorBase:AATE011625"/>
<evidence type="ECO:0000313" key="1">
    <source>
        <dbReference type="EnsemblMetazoa" id="AATE011625-PA.1"/>
    </source>
</evidence>
<name>A0A182J591_ANOAO</name>